<feature type="compositionally biased region" description="Acidic residues" evidence="1">
    <location>
        <begin position="167"/>
        <end position="181"/>
    </location>
</feature>
<comment type="caution">
    <text evidence="3">The sequence shown here is derived from an EMBL/GenBank/DDBJ whole genome shotgun (WGS) entry which is preliminary data.</text>
</comment>
<organism evidence="3 4">
    <name type="scientific">Streptomyces lavendofoliae</name>
    <dbReference type="NCBI Taxonomy" id="67314"/>
    <lineage>
        <taxon>Bacteria</taxon>
        <taxon>Bacillati</taxon>
        <taxon>Actinomycetota</taxon>
        <taxon>Actinomycetes</taxon>
        <taxon>Kitasatosporales</taxon>
        <taxon>Streptomycetaceae</taxon>
        <taxon>Streptomyces</taxon>
    </lineage>
</organism>
<name>A0A918M3P4_9ACTN</name>
<feature type="compositionally biased region" description="Basic and acidic residues" evidence="1">
    <location>
        <begin position="116"/>
        <end position="128"/>
    </location>
</feature>
<keyword evidence="2" id="KW-0472">Membrane</keyword>
<feature type="transmembrane region" description="Helical" evidence="2">
    <location>
        <begin position="39"/>
        <end position="61"/>
    </location>
</feature>
<accession>A0A918M3P4</accession>
<dbReference type="AlphaFoldDB" id="A0A918M3P4"/>
<proteinExistence type="predicted"/>
<gene>
    <name evidence="3" type="ORF">GCM10010274_23320</name>
</gene>
<keyword evidence="2" id="KW-1133">Transmembrane helix</keyword>
<evidence type="ECO:0000256" key="1">
    <source>
        <dbReference type="SAM" id="MobiDB-lite"/>
    </source>
</evidence>
<keyword evidence="4" id="KW-1185">Reference proteome</keyword>
<feature type="region of interest" description="Disordered" evidence="1">
    <location>
        <begin position="1"/>
        <end position="22"/>
    </location>
</feature>
<reference evidence="3" key="1">
    <citation type="journal article" date="2014" name="Int. J. Syst. Evol. Microbiol.">
        <title>Complete genome sequence of Corynebacterium casei LMG S-19264T (=DSM 44701T), isolated from a smear-ripened cheese.</title>
        <authorList>
            <consortium name="US DOE Joint Genome Institute (JGI-PGF)"/>
            <person name="Walter F."/>
            <person name="Albersmeier A."/>
            <person name="Kalinowski J."/>
            <person name="Ruckert C."/>
        </authorList>
    </citation>
    <scope>NUCLEOTIDE SEQUENCE</scope>
    <source>
        <strain evidence="3">JCM 4391</strain>
    </source>
</reference>
<feature type="compositionally biased region" description="Low complexity" evidence="1">
    <location>
        <begin position="63"/>
        <end position="72"/>
    </location>
</feature>
<feature type="transmembrane region" description="Helical" evidence="2">
    <location>
        <begin position="380"/>
        <end position="402"/>
    </location>
</feature>
<evidence type="ECO:0008006" key="5">
    <source>
        <dbReference type="Google" id="ProtNLM"/>
    </source>
</evidence>
<feature type="region of interest" description="Disordered" evidence="1">
    <location>
        <begin position="63"/>
        <end position="181"/>
    </location>
</feature>
<feature type="compositionally biased region" description="Basic and acidic residues" evidence="1">
    <location>
        <begin position="1"/>
        <end position="16"/>
    </location>
</feature>
<sequence>MRNNGHIRDTPHRVGPHDTVPQRAARLDFTEVFMKLRRAMAVAAATAVIAPAAFLAAPAAYATDGTTSTTSGTTGGTETGTTDGATATDEGTKTDDTAATTEDGTKTDDGAASTEDGTKTDEGSKTEDDTVTGGTEAGTDKPGTDKPGTDKPGTEAGTDKPGTETGKDEEEAGEGETGEDEEIIEEEICEQAAVDVSLSNLPGTIVAGSGWKNFQLNVKNNSKEALDEVVVGAWASYADDVEGDADTDRLVEKYAKIEYKLPNGQWDSGANLSGQNIGFFFDVVKLKKDENRTIQLRISIDKAAPAGTALGFAATGYDKNDECYEDYASYDFQVLAAGSNGGGGGEAKPSDEKPADLKPQGGSTPITVEGELAETGSSSMLPTIGIAGGITVVAGAGVVFALRRRNGGATA</sequence>
<dbReference type="EMBL" id="BMTP01000005">
    <property type="protein sequence ID" value="GGU35409.1"/>
    <property type="molecule type" value="Genomic_DNA"/>
</dbReference>
<dbReference type="Proteomes" id="UP000636661">
    <property type="component" value="Unassembled WGS sequence"/>
</dbReference>
<reference evidence="3" key="2">
    <citation type="submission" date="2020-09" db="EMBL/GenBank/DDBJ databases">
        <authorList>
            <person name="Sun Q."/>
            <person name="Ohkuma M."/>
        </authorList>
    </citation>
    <scope>NUCLEOTIDE SEQUENCE</scope>
    <source>
        <strain evidence="3">JCM 4391</strain>
    </source>
</reference>
<evidence type="ECO:0000313" key="3">
    <source>
        <dbReference type="EMBL" id="GGU35409.1"/>
    </source>
</evidence>
<feature type="compositionally biased region" description="Basic and acidic residues" evidence="1">
    <location>
        <begin position="138"/>
        <end position="166"/>
    </location>
</feature>
<feature type="region of interest" description="Disordered" evidence="1">
    <location>
        <begin position="341"/>
        <end position="367"/>
    </location>
</feature>
<feature type="compositionally biased region" description="Low complexity" evidence="1">
    <location>
        <begin position="79"/>
        <end position="89"/>
    </location>
</feature>
<keyword evidence="2" id="KW-0812">Transmembrane</keyword>
<evidence type="ECO:0000313" key="4">
    <source>
        <dbReference type="Proteomes" id="UP000636661"/>
    </source>
</evidence>
<evidence type="ECO:0000256" key="2">
    <source>
        <dbReference type="SAM" id="Phobius"/>
    </source>
</evidence>
<protein>
    <recommendedName>
        <fullName evidence="5">LPXTG cell wall anchor domain-containing protein</fullName>
    </recommendedName>
</protein>